<dbReference type="Gene3D" id="3.40.50.1000">
    <property type="entry name" value="HAD superfamily/HAD-like"/>
    <property type="match status" value="1"/>
</dbReference>
<evidence type="ECO:0000313" key="1">
    <source>
        <dbReference type="EMBL" id="EQD80722.1"/>
    </source>
</evidence>
<comment type="caution">
    <text evidence="1">The sequence shown here is derived from an EMBL/GenBank/DDBJ whole genome shotgun (WGS) entry which is preliminary data.</text>
</comment>
<feature type="non-terminal residue" evidence="1">
    <location>
        <position position="78"/>
    </location>
</feature>
<dbReference type="AlphaFoldDB" id="T1CE05"/>
<proteinExistence type="predicted"/>
<reference evidence="1" key="1">
    <citation type="submission" date="2013-08" db="EMBL/GenBank/DDBJ databases">
        <authorList>
            <person name="Mendez C."/>
            <person name="Richter M."/>
            <person name="Ferrer M."/>
            <person name="Sanchez J."/>
        </authorList>
    </citation>
    <scope>NUCLEOTIDE SEQUENCE</scope>
</reference>
<reference evidence="1" key="2">
    <citation type="journal article" date="2014" name="ISME J.">
        <title>Microbial stratification in low pH oxic and suboxic macroscopic growths along an acid mine drainage.</title>
        <authorList>
            <person name="Mendez-Garcia C."/>
            <person name="Mesa V."/>
            <person name="Sprenger R.R."/>
            <person name="Richter M."/>
            <person name="Diez M.S."/>
            <person name="Solano J."/>
            <person name="Bargiela R."/>
            <person name="Golyshina O.V."/>
            <person name="Manteca A."/>
            <person name="Ramos J.L."/>
            <person name="Gallego J.R."/>
            <person name="Llorente I."/>
            <person name="Martins Dos Santos V.A."/>
            <person name="Jensen O.N."/>
            <person name="Pelaez A.I."/>
            <person name="Sanchez J."/>
            <person name="Ferrer M."/>
        </authorList>
    </citation>
    <scope>NUCLEOTIDE SEQUENCE</scope>
</reference>
<organism evidence="1">
    <name type="scientific">mine drainage metagenome</name>
    <dbReference type="NCBI Taxonomy" id="410659"/>
    <lineage>
        <taxon>unclassified sequences</taxon>
        <taxon>metagenomes</taxon>
        <taxon>ecological metagenomes</taxon>
    </lineage>
</organism>
<name>T1CE05_9ZZZZ</name>
<dbReference type="InterPro" id="IPR023214">
    <property type="entry name" value="HAD_sf"/>
</dbReference>
<accession>T1CE05</accession>
<dbReference type="EMBL" id="AUZX01000442">
    <property type="protein sequence ID" value="EQD80722.1"/>
    <property type="molecule type" value="Genomic_DNA"/>
</dbReference>
<protein>
    <submittedName>
        <fullName evidence="1">3-deoxy-D-manno-octulosonate 8-phosphate phosphatase</fullName>
    </submittedName>
</protein>
<sequence length="78" mass="8507">MLDVDGVLTDGRLYYGLRGEALKVFHVRDGAGLKQLCAAGMVVAVISGRRSPMTRRRCRELGIRHVIQGVADKQGALQ</sequence>
<dbReference type="InterPro" id="IPR036412">
    <property type="entry name" value="HAD-like_sf"/>
</dbReference>
<dbReference type="SUPFAM" id="SSF56784">
    <property type="entry name" value="HAD-like"/>
    <property type="match status" value="1"/>
</dbReference>
<gene>
    <name evidence="1" type="ORF">B1A_00592</name>
</gene>